<proteinExistence type="predicted"/>
<keyword evidence="2" id="KW-1185">Reference proteome</keyword>
<dbReference type="STRING" id="1095630.A0A2J6TL09"/>
<dbReference type="RefSeq" id="XP_024740619.1">
    <property type="nucleotide sequence ID" value="XM_024888359.1"/>
</dbReference>
<organism evidence="1 2">
    <name type="scientific">Hyaloscypha bicolor E</name>
    <dbReference type="NCBI Taxonomy" id="1095630"/>
    <lineage>
        <taxon>Eukaryota</taxon>
        <taxon>Fungi</taxon>
        <taxon>Dikarya</taxon>
        <taxon>Ascomycota</taxon>
        <taxon>Pezizomycotina</taxon>
        <taxon>Leotiomycetes</taxon>
        <taxon>Helotiales</taxon>
        <taxon>Hyaloscyphaceae</taxon>
        <taxon>Hyaloscypha</taxon>
        <taxon>Hyaloscypha bicolor</taxon>
    </lineage>
</organism>
<dbReference type="InParanoid" id="A0A2J6TL09"/>
<dbReference type="AlphaFoldDB" id="A0A2J6TL09"/>
<dbReference type="Proteomes" id="UP000235371">
    <property type="component" value="Unassembled WGS sequence"/>
</dbReference>
<name>A0A2J6TL09_9HELO</name>
<dbReference type="GeneID" id="36596435"/>
<dbReference type="GO" id="GO:0003676">
    <property type="term" value="F:nucleic acid binding"/>
    <property type="evidence" value="ECO:0007669"/>
    <property type="project" value="InterPro"/>
</dbReference>
<evidence type="ECO:0000313" key="2">
    <source>
        <dbReference type="Proteomes" id="UP000235371"/>
    </source>
</evidence>
<evidence type="ECO:0008006" key="3">
    <source>
        <dbReference type="Google" id="ProtNLM"/>
    </source>
</evidence>
<dbReference type="OrthoDB" id="3556043at2759"/>
<sequence length="61" mass="7253">MDRNFEAKKCSYSINSYIKVLDIIFPGYYIDDLYFIQDNTPIYIANKVKKWFEDNGIDTSD</sequence>
<protein>
    <recommendedName>
        <fullName evidence="3">Tc1-like transposase DDE domain-containing protein</fullName>
    </recommendedName>
</protein>
<accession>A0A2J6TL09</accession>
<dbReference type="Gene3D" id="3.30.420.10">
    <property type="entry name" value="Ribonuclease H-like superfamily/Ribonuclease H"/>
    <property type="match status" value="1"/>
</dbReference>
<dbReference type="InterPro" id="IPR036397">
    <property type="entry name" value="RNaseH_sf"/>
</dbReference>
<evidence type="ECO:0000313" key="1">
    <source>
        <dbReference type="EMBL" id="PMD63715.1"/>
    </source>
</evidence>
<reference evidence="1 2" key="1">
    <citation type="submission" date="2016-04" db="EMBL/GenBank/DDBJ databases">
        <title>A degradative enzymes factory behind the ericoid mycorrhizal symbiosis.</title>
        <authorList>
            <consortium name="DOE Joint Genome Institute"/>
            <person name="Martino E."/>
            <person name="Morin E."/>
            <person name="Grelet G."/>
            <person name="Kuo A."/>
            <person name="Kohler A."/>
            <person name="Daghino S."/>
            <person name="Barry K."/>
            <person name="Choi C."/>
            <person name="Cichocki N."/>
            <person name="Clum A."/>
            <person name="Copeland A."/>
            <person name="Hainaut M."/>
            <person name="Haridas S."/>
            <person name="Labutti K."/>
            <person name="Lindquist E."/>
            <person name="Lipzen A."/>
            <person name="Khouja H.-R."/>
            <person name="Murat C."/>
            <person name="Ohm R."/>
            <person name="Olson A."/>
            <person name="Spatafora J."/>
            <person name="Veneault-Fourrey C."/>
            <person name="Henrissat B."/>
            <person name="Grigoriev I."/>
            <person name="Martin F."/>
            <person name="Perotto S."/>
        </authorList>
    </citation>
    <scope>NUCLEOTIDE SEQUENCE [LARGE SCALE GENOMIC DNA]</scope>
    <source>
        <strain evidence="1 2">E</strain>
    </source>
</reference>
<gene>
    <name evidence="1" type="ORF">K444DRAFT_715736</name>
</gene>
<dbReference type="EMBL" id="KZ613780">
    <property type="protein sequence ID" value="PMD63715.1"/>
    <property type="molecule type" value="Genomic_DNA"/>
</dbReference>